<dbReference type="PRINTS" id="PR00463">
    <property type="entry name" value="EP450I"/>
</dbReference>
<keyword evidence="2 3" id="KW-0503">Monooxygenase</keyword>
<comment type="similarity">
    <text evidence="1">Belongs to the cytochrome P450 family.</text>
</comment>
<evidence type="ECO:0000256" key="1">
    <source>
        <dbReference type="ARBA" id="ARBA00010617"/>
    </source>
</evidence>
<dbReference type="Gene3D" id="1.10.630.10">
    <property type="entry name" value="Cytochrome P450"/>
    <property type="match status" value="1"/>
</dbReference>
<reference evidence="3 4" key="1">
    <citation type="submission" date="2015-09" db="EMBL/GenBank/DDBJ databases">
        <title>Draft genome of the parasitic nematode Teladorsagia circumcincta isolate WARC Sus (inbred).</title>
        <authorList>
            <person name="Mitreva M."/>
        </authorList>
    </citation>
    <scope>NUCLEOTIDE SEQUENCE [LARGE SCALE GENOMIC DNA]</scope>
    <source>
        <strain evidence="3 4">S</strain>
    </source>
</reference>
<organism evidence="3 4">
    <name type="scientific">Teladorsagia circumcincta</name>
    <name type="common">Brown stomach worm</name>
    <name type="synonym">Ostertagia circumcincta</name>
    <dbReference type="NCBI Taxonomy" id="45464"/>
    <lineage>
        <taxon>Eukaryota</taxon>
        <taxon>Metazoa</taxon>
        <taxon>Ecdysozoa</taxon>
        <taxon>Nematoda</taxon>
        <taxon>Chromadorea</taxon>
        <taxon>Rhabditida</taxon>
        <taxon>Rhabditina</taxon>
        <taxon>Rhabditomorpha</taxon>
        <taxon>Strongyloidea</taxon>
        <taxon>Trichostrongylidae</taxon>
        <taxon>Teladorsagia</taxon>
    </lineage>
</organism>
<dbReference type="PANTHER" id="PTHR24284">
    <property type="entry name" value="CYTOCHROME P450 FAMILY"/>
    <property type="match status" value="1"/>
</dbReference>
<keyword evidence="2 3" id="KW-0560">Oxidoreductase</keyword>
<evidence type="ECO:0000256" key="2">
    <source>
        <dbReference type="ARBA" id="ARBA00023033"/>
    </source>
</evidence>
<accession>A0A2G9TSY2</accession>
<dbReference type="InterPro" id="IPR002401">
    <property type="entry name" value="Cyt_P450_E_grp-I"/>
</dbReference>
<proteinExistence type="inferred from homology"/>
<protein>
    <submittedName>
        <fullName evidence="3">Unspecific monooxygenase</fullName>
    </submittedName>
</protein>
<evidence type="ECO:0000313" key="4">
    <source>
        <dbReference type="Proteomes" id="UP000230423"/>
    </source>
</evidence>
<dbReference type="InterPro" id="IPR001128">
    <property type="entry name" value="Cyt_P450"/>
</dbReference>
<dbReference type="EMBL" id="KZ354220">
    <property type="protein sequence ID" value="PIO61094.1"/>
    <property type="molecule type" value="Genomic_DNA"/>
</dbReference>
<dbReference type="GO" id="GO:0004497">
    <property type="term" value="F:monooxygenase activity"/>
    <property type="evidence" value="ECO:0007669"/>
    <property type="project" value="UniProtKB-KW"/>
</dbReference>
<dbReference type="Pfam" id="PF00067">
    <property type="entry name" value="p450"/>
    <property type="match status" value="1"/>
</dbReference>
<dbReference type="SUPFAM" id="SSF48264">
    <property type="entry name" value="Cytochrome P450"/>
    <property type="match status" value="1"/>
</dbReference>
<evidence type="ECO:0000313" key="3">
    <source>
        <dbReference type="EMBL" id="PIO61094.1"/>
    </source>
</evidence>
<dbReference type="PANTHER" id="PTHR24284:SF1">
    <property type="entry name" value="CYTOCHROME P450 FAMILY"/>
    <property type="match status" value="1"/>
</dbReference>
<dbReference type="InterPro" id="IPR036396">
    <property type="entry name" value="Cyt_P450_sf"/>
</dbReference>
<name>A0A2G9TSY2_TELCI</name>
<dbReference type="GO" id="GO:0016705">
    <property type="term" value="F:oxidoreductase activity, acting on paired donors, with incorporation or reduction of molecular oxygen"/>
    <property type="evidence" value="ECO:0007669"/>
    <property type="project" value="InterPro"/>
</dbReference>
<gene>
    <name evidence="3" type="ORF">TELCIR_17392</name>
</gene>
<dbReference type="OrthoDB" id="1055148at2759"/>
<sequence>MSSIENKDELYLREPIQVFIGNIINKTLYGFSYEYDECRRMMDAANTLNILIETLRASPLIFIGQLFPIIHKLPIIGHFSKGQFVNVVAGLRRTIKEDVKRALASYTVDQEPECLVQAYYQKMQSNPNLNYENLLNVCMDFYTAGMETTTTTLRWATLLFASHPHVQEKIREEILRVLGPDGKPTSSDRQKMPYTNAAIQELQRRANILPVNVVHRTVRDTSVKGVTIPADTLVLGEIHQILANSPVFKDGHEYRPERFLMEDGFTPNKVPDKFIDSEKSV</sequence>
<keyword evidence="4" id="KW-1185">Reference proteome</keyword>
<dbReference type="GO" id="GO:0020037">
    <property type="term" value="F:heme binding"/>
    <property type="evidence" value="ECO:0007669"/>
    <property type="project" value="InterPro"/>
</dbReference>
<dbReference type="GO" id="GO:0005506">
    <property type="term" value="F:iron ion binding"/>
    <property type="evidence" value="ECO:0007669"/>
    <property type="project" value="InterPro"/>
</dbReference>
<dbReference type="AlphaFoldDB" id="A0A2G9TSY2"/>
<dbReference type="Proteomes" id="UP000230423">
    <property type="component" value="Unassembled WGS sequence"/>
</dbReference>